<evidence type="ECO:0000313" key="2">
    <source>
        <dbReference type="Proteomes" id="UP000655044"/>
    </source>
</evidence>
<comment type="caution">
    <text evidence="1">The sequence shown here is derived from an EMBL/GenBank/DDBJ whole genome shotgun (WGS) entry which is preliminary data.</text>
</comment>
<dbReference type="EMBL" id="BOOI01000046">
    <property type="protein sequence ID" value="GIH86449.1"/>
    <property type="molecule type" value="Genomic_DNA"/>
</dbReference>
<sequence length="192" mass="21339">MISFESLINRNFSVATQAAMLLAARLREPAPAAQEVLTEGMQQLSATVAAYRRGQPPDDLTIVRIGFDLCLAPIRNQAWRILDLDPETMTRLLRHLLMRLDRPLRPPALTLLAFAAWREGQLEQAHTALVTALAIDPFYSTASMLHIAFHLGLDITDFPGVPQADGSEPGHWPDSRDLDVLRNLLTCYAPFA</sequence>
<protein>
    <submittedName>
        <fullName evidence="1">Uncharacterized protein</fullName>
    </submittedName>
</protein>
<dbReference type="AlphaFoldDB" id="A0A8J3WDZ3"/>
<reference evidence="1" key="1">
    <citation type="submission" date="2021-01" db="EMBL/GenBank/DDBJ databases">
        <title>Whole genome shotgun sequence of Planobispora rosea NBRC 15558.</title>
        <authorList>
            <person name="Komaki H."/>
            <person name="Tamura T."/>
        </authorList>
    </citation>
    <scope>NUCLEOTIDE SEQUENCE</scope>
    <source>
        <strain evidence="1">NBRC 15558</strain>
    </source>
</reference>
<proteinExistence type="predicted"/>
<organism evidence="1 2">
    <name type="scientific">Planobispora rosea</name>
    <dbReference type="NCBI Taxonomy" id="35762"/>
    <lineage>
        <taxon>Bacteria</taxon>
        <taxon>Bacillati</taxon>
        <taxon>Actinomycetota</taxon>
        <taxon>Actinomycetes</taxon>
        <taxon>Streptosporangiales</taxon>
        <taxon>Streptosporangiaceae</taxon>
        <taxon>Planobispora</taxon>
    </lineage>
</organism>
<accession>A0A8J3WDZ3</accession>
<evidence type="ECO:0000313" key="1">
    <source>
        <dbReference type="EMBL" id="GIH86449.1"/>
    </source>
</evidence>
<gene>
    <name evidence="1" type="ORF">Pro02_48570</name>
</gene>
<dbReference type="InterPro" id="IPR025447">
    <property type="entry name" value="DUF4192"/>
</dbReference>
<dbReference type="RefSeq" id="WP_189243022.1">
    <property type="nucleotide sequence ID" value="NZ_BMQP01000026.1"/>
</dbReference>
<dbReference type="Pfam" id="PF13830">
    <property type="entry name" value="DUF4192"/>
    <property type="match status" value="1"/>
</dbReference>
<name>A0A8J3WDZ3_PLARO</name>
<dbReference type="Proteomes" id="UP000655044">
    <property type="component" value="Unassembled WGS sequence"/>
</dbReference>
<keyword evidence="2" id="KW-1185">Reference proteome</keyword>